<dbReference type="RefSeq" id="WP_091305584.1">
    <property type="nucleotide sequence ID" value="NZ_FNSO01000003.1"/>
</dbReference>
<evidence type="ECO:0000313" key="2">
    <source>
        <dbReference type="EMBL" id="SEB46877.1"/>
    </source>
</evidence>
<dbReference type="OrthoDB" id="8776710at2"/>
<dbReference type="SUPFAM" id="SSF56349">
    <property type="entry name" value="DNA breaking-rejoining enzymes"/>
    <property type="match status" value="1"/>
</dbReference>
<dbReference type="GO" id="GO:0015074">
    <property type="term" value="P:DNA integration"/>
    <property type="evidence" value="ECO:0007669"/>
    <property type="project" value="InterPro"/>
</dbReference>
<reference evidence="3" key="1">
    <citation type="submission" date="2016-10" db="EMBL/GenBank/DDBJ databases">
        <authorList>
            <person name="Varghese N."/>
            <person name="Submissions S."/>
        </authorList>
    </citation>
    <scope>NUCLEOTIDE SEQUENCE [LARGE SCALE GENOMIC DNA]</scope>
    <source>
        <strain evidence="3">DSM 44544</strain>
    </source>
</reference>
<dbReference type="GO" id="GO:0003677">
    <property type="term" value="F:DNA binding"/>
    <property type="evidence" value="ECO:0007669"/>
    <property type="project" value="InterPro"/>
</dbReference>
<dbReference type="STRING" id="208445.SAMN04489727_1994"/>
<evidence type="ECO:0008006" key="4">
    <source>
        <dbReference type="Google" id="ProtNLM"/>
    </source>
</evidence>
<dbReference type="EMBL" id="FNSO01000003">
    <property type="protein sequence ID" value="SEB46877.1"/>
    <property type="molecule type" value="Genomic_DNA"/>
</dbReference>
<sequence length="695" mass="76283">MTSTARALGSPADDLFVLAGRPLRPGVAVETTSRFTDLAWELGPAILQHHAGRVRLDFARVPPSYRDIAKQLCHALLSGPLPPDELRPATSTVKRIFGYLTRFLAWLDTQPPDDGTQAPVRLADLTSARLATFEQHLRDSGVSAEGRAGACSAVRMLWRFRHCLTDGLTVDPADLASWAVPAAQRRENTTARIPEEVLGPLIGWALRFVRDFAPDIVGAAEALRAYRRPHRINRRGDNTGVAARIQQILDHYVATGEPLPSYENQPNLKFLAWQAGCHVSALYHGHRPDAVRTAAAIVGVASDSRLPVPIRGRLDGQPWLPGIPVGHPQHSVSMLSRILLVACYIVIAFFSGMRDGEIKHLRRGCLRVHRTADGTAYRWSVQSVAFKGERDPRGTPATWIVGEPAARAVEVLEQLQPDRSDDLLFATLDVTTAPHSPEARAASGKVPSGATTNQQMRDFVAWINRYCRAHDRGDGIPDVDGRPLRLRTAQFRRTLAWFIARRPGGSIAGAIQYRHLSIHMFEGYAGTSDSGFRAEVEAEQALARGEVLLNLATNHDHPDLSGPAAVEAGRRLGRFAAPFAGTVVTDPVRLRRILHRDDPAIYPGEYVTCVFNPDTALCLADRARPATPELSACRPLDCPNVALTSANVAALRREADHLTHELQPPSSLPPLLRHRLAERRDRITGYLARHTAETS</sequence>
<dbReference type="Gene3D" id="1.10.443.10">
    <property type="entry name" value="Intergrase catalytic core"/>
    <property type="match status" value="1"/>
</dbReference>
<organism evidence="2 3">
    <name type="scientific">Amycolatopsis tolypomycina</name>
    <dbReference type="NCBI Taxonomy" id="208445"/>
    <lineage>
        <taxon>Bacteria</taxon>
        <taxon>Bacillati</taxon>
        <taxon>Actinomycetota</taxon>
        <taxon>Actinomycetes</taxon>
        <taxon>Pseudonocardiales</taxon>
        <taxon>Pseudonocardiaceae</taxon>
        <taxon>Amycolatopsis</taxon>
    </lineage>
</organism>
<evidence type="ECO:0000313" key="3">
    <source>
        <dbReference type="Proteomes" id="UP000199622"/>
    </source>
</evidence>
<protein>
    <recommendedName>
        <fullName evidence="4">Phage integrase family protein</fullName>
    </recommendedName>
</protein>
<gene>
    <name evidence="2" type="ORF">SAMN04489727_1994</name>
</gene>
<accession>A0A1H4JL45</accession>
<dbReference type="InterPro" id="IPR011010">
    <property type="entry name" value="DNA_brk_join_enz"/>
</dbReference>
<keyword evidence="3" id="KW-1185">Reference proteome</keyword>
<dbReference type="InterPro" id="IPR013762">
    <property type="entry name" value="Integrase-like_cat_sf"/>
</dbReference>
<proteinExistence type="predicted"/>
<dbReference type="GO" id="GO:0006310">
    <property type="term" value="P:DNA recombination"/>
    <property type="evidence" value="ECO:0007669"/>
    <property type="project" value="UniProtKB-KW"/>
</dbReference>
<keyword evidence="1" id="KW-0233">DNA recombination</keyword>
<name>A0A1H4JL45_9PSEU</name>
<dbReference type="Proteomes" id="UP000199622">
    <property type="component" value="Unassembled WGS sequence"/>
</dbReference>
<dbReference type="AlphaFoldDB" id="A0A1H4JL45"/>
<evidence type="ECO:0000256" key="1">
    <source>
        <dbReference type="ARBA" id="ARBA00023172"/>
    </source>
</evidence>